<feature type="compositionally biased region" description="Basic residues" evidence="1">
    <location>
        <begin position="256"/>
        <end position="270"/>
    </location>
</feature>
<dbReference type="EMBL" id="BFAD01000005">
    <property type="protein sequence ID" value="GBE83564.1"/>
    <property type="molecule type" value="Genomic_DNA"/>
</dbReference>
<dbReference type="Gene3D" id="3.90.810.10">
    <property type="entry name" value="CRIB domain"/>
    <property type="match status" value="1"/>
</dbReference>
<dbReference type="AlphaFoldDB" id="A0A401GP79"/>
<sequence>MFDSSAAKPPSASSLTDSEKRHVLSLLPPESRVVAVASARVYHAPFKGRGDDWAYSGLQGLLVLGAAVHSEKKLGSNHETSFVQNYWFRLIDTASGRGVIWSHSIPVGFDYRLDKPFFHYFSGKSRMFGFRFEDDDEAEKFYRKVTSRVRTTVPPSRRKPLPPTPQNQISSAVISSPSPETCIHVAHMGYNEQGYIEATGNLPPRWKMVLKELQGHSVTKKMVDDDIEFVDGFWVGVKAVRAAAPKPEPVQTPSAQKRRKTVHRKPVQVP</sequence>
<dbReference type="GeneID" id="38780481"/>
<protein>
    <submittedName>
        <fullName evidence="3">Wiskott-Aldrich syndrome 1</fullName>
    </submittedName>
</protein>
<dbReference type="STRING" id="139825.A0A401GP79"/>
<evidence type="ECO:0000259" key="2">
    <source>
        <dbReference type="PROSITE" id="PS50229"/>
    </source>
</evidence>
<name>A0A401GP79_9APHY</name>
<evidence type="ECO:0000313" key="3">
    <source>
        <dbReference type="EMBL" id="GBE83564.1"/>
    </source>
</evidence>
<dbReference type="SMART" id="SM00461">
    <property type="entry name" value="WH1"/>
    <property type="match status" value="1"/>
</dbReference>
<dbReference type="InterPro" id="IPR011993">
    <property type="entry name" value="PH-like_dom_sf"/>
</dbReference>
<dbReference type="OrthoDB" id="8963340at2759"/>
<dbReference type="RefSeq" id="XP_027614477.1">
    <property type="nucleotide sequence ID" value="XM_027758676.1"/>
</dbReference>
<dbReference type="Pfam" id="PF00568">
    <property type="entry name" value="WH1"/>
    <property type="match status" value="1"/>
</dbReference>
<feature type="region of interest" description="Disordered" evidence="1">
    <location>
        <begin position="153"/>
        <end position="174"/>
    </location>
</feature>
<dbReference type="SUPFAM" id="SSF50729">
    <property type="entry name" value="PH domain-like"/>
    <property type="match status" value="1"/>
</dbReference>
<accession>A0A401GP79</accession>
<dbReference type="InParanoid" id="A0A401GP79"/>
<evidence type="ECO:0000256" key="1">
    <source>
        <dbReference type="SAM" id="MobiDB-lite"/>
    </source>
</evidence>
<dbReference type="PROSITE" id="PS50229">
    <property type="entry name" value="WH1"/>
    <property type="match status" value="1"/>
</dbReference>
<dbReference type="CDD" id="cd01205">
    <property type="entry name" value="EVH1_WASP-like"/>
    <property type="match status" value="1"/>
</dbReference>
<keyword evidence="4" id="KW-1185">Reference proteome</keyword>
<feature type="region of interest" description="Disordered" evidence="1">
    <location>
        <begin position="244"/>
        <end position="270"/>
    </location>
</feature>
<dbReference type="InterPro" id="IPR036936">
    <property type="entry name" value="CRIB_dom_sf"/>
</dbReference>
<dbReference type="Proteomes" id="UP000287166">
    <property type="component" value="Unassembled WGS sequence"/>
</dbReference>
<organism evidence="3 4">
    <name type="scientific">Sparassis crispa</name>
    <dbReference type="NCBI Taxonomy" id="139825"/>
    <lineage>
        <taxon>Eukaryota</taxon>
        <taxon>Fungi</taxon>
        <taxon>Dikarya</taxon>
        <taxon>Basidiomycota</taxon>
        <taxon>Agaricomycotina</taxon>
        <taxon>Agaricomycetes</taxon>
        <taxon>Polyporales</taxon>
        <taxon>Sparassidaceae</taxon>
        <taxon>Sparassis</taxon>
    </lineage>
</organism>
<reference evidence="3 4" key="1">
    <citation type="journal article" date="2018" name="Sci. Rep.">
        <title>Genome sequence of the cauliflower mushroom Sparassis crispa (Hanabiratake) and its association with beneficial usage.</title>
        <authorList>
            <person name="Kiyama R."/>
            <person name="Furutani Y."/>
            <person name="Kawaguchi K."/>
            <person name="Nakanishi T."/>
        </authorList>
    </citation>
    <scope>NUCLEOTIDE SEQUENCE [LARGE SCALE GENOMIC DNA]</scope>
</reference>
<evidence type="ECO:0000313" key="4">
    <source>
        <dbReference type="Proteomes" id="UP000287166"/>
    </source>
</evidence>
<dbReference type="InterPro" id="IPR000697">
    <property type="entry name" value="WH1/EVH1_dom"/>
</dbReference>
<dbReference type="Gene3D" id="2.30.29.30">
    <property type="entry name" value="Pleckstrin-homology domain (PH domain)/Phosphotyrosine-binding domain (PTB)"/>
    <property type="match status" value="1"/>
</dbReference>
<gene>
    <name evidence="3" type="ORF">SCP_0506190</name>
</gene>
<proteinExistence type="predicted"/>
<dbReference type="InterPro" id="IPR033927">
    <property type="entry name" value="WASPfam_EVH1"/>
</dbReference>
<feature type="domain" description="WH1" evidence="2">
    <location>
        <begin position="26"/>
        <end position="152"/>
    </location>
</feature>
<comment type="caution">
    <text evidence="3">The sequence shown here is derived from an EMBL/GenBank/DDBJ whole genome shotgun (WGS) entry which is preliminary data.</text>
</comment>